<name>A0A819MM65_9BILA</name>
<sequence length="37" mass="4413">MNRCKQVEYNRKANIVRMWYGCSKETLPYLLNNGFAT</sequence>
<evidence type="ECO:0000313" key="2">
    <source>
        <dbReference type="EMBL" id="CAF3981121.1"/>
    </source>
</evidence>
<accession>A0A819MM65</accession>
<dbReference type="EMBL" id="CAJOAX010005392">
    <property type="protein sequence ID" value="CAF3946340.1"/>
    <property type="molecule type" value="Genomic_DNA"/>
</dbReference>
<proteinExistence type="predicted"/>
<evidence type="ECO:0000313" key="3">
    <source>
        <dbReference type="Proteomes" id="UP000663874"/>
    </source>
</evidence>
<reference evidence="2" key="1">
    <citation type="submission" date="2021-02" db="EMBL/GenBank/DDBJ databases">
        <authorList>
            <person name="Nowell W R."/>
        </authorList>
    </citation>
    <scope>NUCLEOTIDE SEQUENCE</scope>
</reference>
<protein>
    <submittedName>
        <fullName evidence="2">Uncharacterized protein</fullName>
    </submittedName>
</protein>
<dbReference type="Proteomes" id="UP000663874">
    <property type="component" value="Unassembled WGS sequence"/>
</dbReference>
<evidence type="ECO:0000313" key="1">
    <source>
        <dbReference type="EMBL" id="CAF3946340.1"/>
    </source>
</evidence>
<comment type="caution">
    <text evidence="2">The sequence shown here is derived from an EMBL/GenBank/DDBJ whole genome shotgun (WGS) entry which is preliminary data.</text>
</comment>
<dbReference type="Proteomes" id="UP000663823">
    <property type="component" value="Unassembled WGS sequence"/>
</dbReference>
<feature type="non-terminal residue" evidence="2">
    <location>
        <position position="37"/>
    </location>
</feature>
<organism evidence="2 3">
    <name type="scientific">Rotaria sordida</name>
    <dbReference type="NCBI Taxonomy" id="392033"/>
    <lineage>
        <taxon>Eukaryota</taxon>
        <taxon>Metazoa</taxon>
        <taxon>Spiralia</taxon>
        <taxon>Gnathifera</taxon>
        <taxon>Rotifera</taxon>
        <taxon>Eurotatoria</taxon>
        <taxon>Bdelloidea</taxon>
        <taxon>Philodinida</taxon>
        <taxon>Philodinidae</taxon>
        <taxon>Rotaria</taxon>
    </lineage>
</organism>
<gene>
    <name evidence="2" type="ORF">FNK824_LOCUS24869</name>
    <name evidence="1" type="ORF">OTI717_LOCUS26140</name>
</gene>
<dbReference type="AlphaFoldDB" id="A0A819MM65"/>
<dbReference type="EMBL" id="CAJOBE010005666">
    <property type="protein sequence ID" value="CAF3981121.1"/>
    <property type="molecule type" value="Genomic_DNA"/>
</dbReference>